<feature type="transmembrane region" description="Helical" evidence="1">
    <location>
        <begin position="248"/>
        <end position="269"/>
    </location>
</feature>
<feature type="transmembrane region" description="Helical" evidence="1">
    <location>
        <begin position="209"/>
        <end position="228"/>
    </location>
</feature>
<feature type="transmembrane region" description="Helical" evidence="1">
    <location>
        <begin position="147"/>
        <end position="171"/>
    </location>
</feature>
<evidence type="ECO:0000313" key="3">
    <source>
        <dbReference type="Proteomes" id="UP000006892"/>
    </source>
</evidence>
<dbReference type="RefSeq" id="WP_013414695.1">
    <property type="nucleotide sequence ID" value="NC_014659.1"/>
</dbReference>
<keyword evidence="1" id="KW-1133">Transmembrane helix</keyword>
<name>A0A3S5Y212_RHOH1</name>
<dbReference type="Proteomes" id="UP001154400">
    <property type="component" value="Chromosome"/>
</dbReference>
<keyword evidence="1" id="KW-0472">Membrane</keyword>
<evidence type="ECO:0000256" key="1">
    <source>
        <dbReference type="SAM" id="Phobius"/>
    </source>
</evidence>
<organism evidence="2">
    <name type="scientific">Rhodococcus hoagii (strain 103S)</name>
    <name type="common">Rhodococcus equi</name>
    <dbReference type="NCBI Taxonomy" id="685727"/>
    <lineage>
        <taxon>Bacteria</taxon>
        <taxon>Bacillati</taxon>
        <taxon>Actinomycetota</taxon>
        <taxon>Actinomycetes</taxon>
        <taxon>Mycobacteriales</taxon>
        <taxon>Nocardiaceae</taxon>
        <taxon>Prescottella</taxon>
    </lineage>
</organism>
<dbReference type="EMBL" id="FN563149">
    <property type="protein sequence ID" value="CBH46583.1"/>
    <property type="molecule type" value="Genomic_DNA"/>
</dbReference>
<gene>
    <name evidence="2" type="ordered locus">REQ_04520</name>
</gene>
<keyword evidence="1" id="KW-0812">Transmembrane</keyword>
<evidence type="ECO:0000313" key="2">
    <source>
        <dbReference type="EMBL" id="CBH46583.1"/>
    </source>
</evidence>
<sequence length="298" mass="31864">MRSSRFNVALAREALAARSESAQGWLRGTAPGRTVQRMLSGFVDIEWADRSMTLAAQSFTSVLPVVIVASTIGSHDTFTKGFFDQFGIDMDSVDVSTDGLGVDEPSFAAFGIVGLLMVLLGGTSFARALGRMYGRVWHVPTLKFASWWRWIAVLLSVASCAALIGATRVLLGVPYLGSSLVLFAQFAVWAGLWTLVPYLLTERRLSARVLWSTGMITAAGLTVLRIGGNVVLPRTVATAESKFGDLGLVFTAIGWMFVACGIVVGASVITKALALDEGPVGHYLRGPGEPLTETSMIR</sequence>
<protein>
    <submittedName>
        <fullName evidence="2">Integral membrane protein</fullName>
    </submittedName>
</protein>
<proteinExistence type="predicted"/>
<reference evidence="2" key="1">
    <citation type="journal article" date="2010" name="PLoS Genet.">
        <title>The genome of a pathogenic rhodococcus: cooptive virulence underpinned by key gene acquisitions.</title>
        <authorList>
            <person name="Letek M."/>
            <person name="Gonzalez P."/>
            <person name="Macarthur I."/>
            <person name="Rodriguez H."/>
            <person name="Freeman T.C."/>
            <person name="Valero-Rello A."/>
            <person name="Blanco M."/>
            <person name="Buckley T."/>
            <person name="Cherevach I."/>
            <person name="Fahey R."/>
            <person name="Hapeshi A."/>
            <person name="Holdstock J."/>
            <person name="Leadon D."/>
            <person name="Navas J."/>
            <person name="Ocampo A."/>
            <person name="Quail M.A."/>
            <person name="Sanders M."/>
            <person name="Scortti M.M."/>
            <person name="Prescott J.F."/>
            <person name="Fogarty U."/>
            <person name="Meijer W.G."/>
            <person name="Parkhill J."/>
            <person name="Bentley S.D."/>
            <person name="Vazquez-Boland J.A."/>
        </authorList>
    </citation>
    <scope>NUCLEOTIDE SEQUENCE [LARGE SCALE GENOMIC DNA]</scope>
    <source>
        <strain evidence="2 3">103S</strain>
    </source>
</reference>
<accession>A0A3S5Y212</accession>
<feature type="transmembrane region" description="Helical" evidence="1">
    <location>
        <begin position="107"/>
        <end position="126"/>
    </location>
</feature>
<feature type="transmembrane region" description="Helical" evidence="1">
    <location>
        <begin position="177"/>
        <end position="200"/>
    </location>
</feature>
<dbReference type="KEGG" id="req:REQ_04520"/>
<dbReference type="AlphaFoldDB" id="A0A3S5Y212"/>